<comment type="caution">
    <text evidence="3">The sequence shown here is derived from an EMBL/GenBank/DDBJ whole genome shotgun (WGS) entry which is preliminary data.</text>
</comment>
<accession>A0A1B8U1Y9</accession>
<dbReference type="PANTHER" id="PTHR11820">
    <property type="entry name" value="ACYLPYRUVASE"/>
    <property type="match status" value="1"/>
</dbReference>
<dbReference type="KEGG" id="pob:LPB03_02510"/>
<evidence type="ECO:0000259" key="2">
    <source>
        <dbReference type="Pfam" id="PF01557"/>
    </source>
</evidence>
<sequence length="204" mass="22809">MKILGIGSNYVSDLKDLEEKKKAKKFIFSKPESSLAVNCDVVYPSDITNELIYEIELVIKIGKEGKNITKETANSYISEIAVGIDYTATDLLNDARETKHPWDFAKGFDGAAPISSFKSIAEYPNLDDINFDLKINGEEKQRSNTAYMINDFADIIVFISKYMTLQPGDLIFTGTPALGKGEIFKGDHLQCSINDELLLDFKMI</sequence>
<reference evidence="4" key="1">
    <citation type="submission" date="2016-02" db="EMBL/GenBank/DDBJ databases">
        <authorList>
            <person name="Shin S.-K."/>
            <person name="Yi H."/>
            <person name="Kim E."/>
        </authorList>
    </citation>
    <scope>NUCLEOTIDE SEQUENCE [LARGE SCALE GENOMIC DNA]</scope>
    <source>
        <strain evidence="4">LPB0003</strain>
    </source>
</reference>
<dbReference type="OrthoDB" id="9805307at2"/>
<keyword evidence="4" id="KW-1185">Reference proteome</keyword>
<dbReference type="Proteomes" id="UP000092584">
    <property type="component" value="Unassembled WGS sequence"/>
</dbReference>
<name>A0A1B8U1Y9_9FLAO</name>
<dbReference type="AlphaFoldDB" id="A0A1B8U1Y9"/>
<dbReference type="GO" id="GO:0046872">
    <property type="term" value="F:metal ion binding"/>
    <property type="evidence" value="ECO:0007669"/>
    <property type="project" value="UniProtKB-KW"/>
</dbReference>
<dbReference type="PANTHER" id="PTHR11820:SF7">
    <property type="entry name" value="ACYLPYRUVASE FAHD1, MITOCHONDRIAL"/>
    <property type="match status" value="1"/>
</dbReference>
<keyword evidence="3" id="KW-0378">Hydrolase</keyword>
<dbReference type="STRING" id="1774273.LPB03_02510"/>
<dbReference type="SUPFAM" id="SSF56529">
    <property type="entry name" value="FAH"/>
    <property type="match status" value="1"/>
</dbReference>
<dbReference type="Gene3D" id="3.90.850.10">
    <property type="entry name" value="Fumarylacetoacetase-like, C-terminal domain"/>
    <property type="match status" value="1"/>
</dbReference>
<evidence type="ECO:0000313" key="3">
    <source>
        <dbReference type="EMBL" id="OBY65893.1"/>
    </source>
</evidence>
<dbReference type="EMBL" id="LSFM01000013">
    <property type="protein sequence ID" value="OBY65893.1"/>
    <property type="molecule type" value="Genomic_DNA"/>
</dbReference>
<evidence type="ECO:0000313" key="4">
    <source>
        <dbReference type="Proteomes" id="UP000092584"/>
    </source>
</evidence>
<dbReference type="Pfam" id="PF01557">
    <property type="entry name" value="FAA_hydrolase"/>
    <property type="match status" value="1"/>
</dbReference>
<keyword evidence="1" id="KW-0479">Metal-binding</keyword>
<dbReference type="GO" id="GO:0018773">
    <property type="term" value="F:acetylpyruvate hydrolase activity"/>
    <property type="evidence" value="ECO:0007669"/>
    <property type="project" value="TreeGrafter"/>
</dbReference>
<proteinExistence type="predicted"/>
<organism evidence="3 4">
    <name type="scientific">Polaribacter vadi</name>
    <dbReference type="NCBI Taxonomy" id="1774273"/>
    <lineage>
        <taxon>Bacteria</taxon>
        <taxon>Pseudomonadati</taxon>
        <taxon>Bacteroidota</taxon>
        <taxon>Flavobacteriia</taxon>
        <taxon>Flavobacteriales</taxon>
        <taxon>Flavobacteriaceae</taxon>
    </lineage>
</organism>
<dbReference type="InterPro" id="IPR036663">
    <property type="entry name" value="Fumarylacetoacetase_C_sf"/>
</dbReference>
<dbReference type="RefSeq" id="WP_065318035.1">
    <property type="nucleotide sequence ID" value="NZ_CP017477.1"/>
</dbReference>
<feature type="domain" description="Fumarylacetoacetase-like C-terminal" evidence="2">
    <location>
        <begin position="2"/>
        <end position="194"/>
    </location>
</feature>
<dbReference type="InterPro" id="IPR011234">
    <property type="entry name" value="Fumarylacetoacetase-like_C"/>
</dbReference>
<gene>
    <name evidence="3" type="ORF">LPB3_02570</name>
</gene>
<protein>
    <submittedName>
        <fullName evidence="3">Fumarylacetoacetate hydrolase</fullName>
    </submittedName>
</protein>
<evidence type="ECO:0000256" key="1">
    <source>
        <dbReference type="ARBA" id="ARBA00022723"/>
    </source>
</evidence>